<evidence type="ECO:0000256" key="3">
    <source>
        <dbReference type="ARBA" id="ARBA00022722"/>
    </source>
</evidence>
<evidence type="ECO:0000256" key="8">
    <source>
        <dbReference type="ARBA" id="ARBA00022918"/>
    </source>
</evidence>
<evidence type="ECO:0000256" key="12">
    <source>
        <dbReference type="ARBA" id="ARBA00023268"/>
    </source>
</evidence>
<dbReference type="CDD" id="cd09273">
    <property type="entry name" value="RNase_HI_RT_Bel"/>
    <property type="match status" value="1"/>
</dbReference>
<dbReference type="InterPro" id="IPR002156">
    <property type="entry name" value="RNaseH_domain"/>
</dbReference>
<dbReference type="CDD" id="cd01645">
    <property type="entry name" value="RT_Rtv"/>
    <property type="match status" value="1"/>
</dbReference>
<evidence type="ECO:0000256" key="1">
    <source>
        <dbReference type="ARBA" id="ARBA00022679"/>
    </source>
</evidence>
<keyword evidence="9" id="KW-0238">DNA-binding</keyword>
<organismHost>
    <name type="scientific">Macaca mulatta</name>
    <name type="common">Rhesus macaque</name>
    <dbReference type="NCBI Taxonomy" id="9544"/>
</organismHost>
<dbReference type="PROSITE" id="PS51027">
    <property type="entry name" value="INTEGRASE_DBD"/>
    <property type="match status" value="1"/>
</dbReference>
<sequence length="867" mass="98002">QKRIWKFLVAAVDILAPQRYADPITWKSDEPVWVDQWPLSQEKLAAAQQLVQEQLQAGHIIESNSPWNTPIFVIKKKSGKWRLLQDLRAVNATMVLMGALQPGLPSPVAIPQGYFKIVIDLKDCFFTIPLQPVDQKRFAFSLPSTNFIQPMKRYQWKVLPQGMANSPTLCQKYVAAAIEPVRKSWAQMYIIHYMDDILIAGKLGEQVLQCFAQLKQTLTTTGLQIAPEKVQLQDPYTYLGFQINGPKITNHKAVIRRDKLQTLNDFQKLLGDINWLRPYLHLTTGDLKPLFDILKGDSNPNSPRSLSEAALTSLQKVETAIAEQFVTQINYTQPLTFLIFNTTLTPTGLFWQNNPIMWVHLPASPKKVLLPYYDAIADLIILGRDNSKKYFGLEPSTIIQPYSKSQIHWLMQNTETWPIACASYAGNIDNHYPPNKLIQFCKLHAVVFPRIISKTPLDNALLIFTDGSSTGIAAYTFEKTTVRFKTSHTSAQLVELQALIAVLSAFPHRALNVYTDSAYLAHSIPLLETVSQIKHISDTAKLFLQCQQLIYNRSIPFYLGHIRAHSGLPGPLSQGNHITDLATKVVAATLTTNLTEAQAAHALHHLNAQSLRLMFKITREQARQIVKQCPTCVTYLPVPHFGVNPKGLIPNMLWQMDVTHYSEFGKLKYVHVSIDTFSGFLVATLQTGEATKHVIAHLLHCFSIIGQPTHIKTDNGPGYTSSNFRAFCSKLHIKHTFGIPYNPQGQGIVERAHLSLKNTLEKIKKGEWYPTQGSPRNILNHALFILNFLNLDAQNKSAADRFWHTSSKKEYAMVKWKDPLDNTWHGPDPVLIWGRGSVCIYSQTHDAARWLPERLVRQVSNVTQSRE</sequence>
<dbReference type="InterPro" id="IPR036397">
    <property type="entry name" value="RNaseH_sf"/>
</dbReference>
<keyword evidence="12" id="KW-0511">Multifunctional enzyme</keyword>
<reference evidence="14" key="1">
    <citation type="submission" date="2017-09" db="EMBL/GenBank/DDBJ databases">
        <title>A new host of simian retrovirus (SRV).</title>
        <authorList>
            <person name="Zao C.-L."/>
            <person name="Tomanek L."/>
            <person name="Cooke A."/>
            <person name="Berger R."/>
            <person name="Barnwell J."/>
            <person name="Skinner B."/>
        </authorList>
    </citation>
    <scope>NUCLEOTIDE SEQUENCE</scope>
    <source>
        <strain evidence="14">SRV2/TEX/2016/V2</strain>
    </source>
</reference>
<dbReference type="PANTHER" id="PTHR41694:SF3">
    <property type="entry name" value="RNA-DIRECTED DNA POLYMERASE-RELATED"/>
    <property type="match status" value="1"/>
</dbReference>
<dbReference type="EMBL" id="MF805808">
    <property type="protein sequence ID" value="AYN07288.1"/>
    <property type="molecule type" value="Genomic_DNA"/>
</dbReference>
<dbReference type="GO" id="GO:0008270">
    <property type="term" value="F:zinc ion binding"/>
    <property type="evidence" value="ECO:0007669"/>
    <property type="project" value="InterPro"/>
</dbReference>
<evidence type="ECO:0000256" key="11">
    <source>
        <dbReference type="ARBA" id="ARBA00023195"/>
    </source>
</evidence>
<keyword evidence="13" id="KW-1160">Virus entry into host cell</keyword>
<dbReference type="Pfam" id="PF00665">
    <property type="entry name" value="rve"/>
    <property type="match status" value="1"/>
</dbReference>
<evidence type="ECO:0000256" key="9">
    <source>
        <dbReference type="ARBA" id="ARBA00023125"/>
    </source>
</evidence>
<dbReference type="PROSITE" id="PS50878">
    <property type="entry name" value="RT_POL"/>
    <property type="match status" value="1"/>
</dbReference>
<keyword evidence="11" id="KW-1179">Viral genome integration</keyword>
<dbReference type="GO" id="GO:0003677">
    <property type="term" value="F:DNA binding"/>
    <property type="evidence" value="ECO:0007669"/>
    <property type="project" value="UniProtKB-KW"/>
</dbReference>
<dbReference type="PROSITE" id="PS50879">
    <property type="entry name" value="RNASE_H_1"/>
    <property type="match status" value="1"/>
</dbReference>
<proteinExistence type="predicted"/>
<keyword evidence="10" id="KW-0233">DNA recombination</keyword>
<name>A0A7R6N3S6_SRV2</name>
<dbReference type="Gene3D" id="3.10.10.10">
    <property type="entry name" value="HIV Type 1 Reverse Transcriptase, subunit A, domain 1"/>
    <property type="match status" value="1"/>
</dbReference>
<evidence type="ECO:0000256" key="7">
    <source>
        <dbReference type="ARBA" id="ARBA00022908"/>
    </source>
</evidence>
<evidence type="ECO:0000256" key="2">
    <source>
        <dbReference type="ARBA" id="ARBA00022695"/>
    </source>
</evidence>
<dbReference type="GO" id="GO:0015074">
    <property type="term" value="P:DNA integration"/>
    <property type="evidence" value="ECO:0007669"/>
    <property type="project" value="UniProtKB-KW"/>
</dbReference>
<dbReference type="InterPro" id="IPR012337">
    <property type="entry name" value="RNaseH-like_sf"/>
</dbReference>
<keyword evidence="7" id="KW-0229">DNA integration</keyword>
<dbReference type="Gene3D" id="3.30.420.10">
    <property type="entry name" value="Ribonuclease H-like superfamily/Ribonuclease H"/>
    <property type="match status" value="2"/>
</dbReference>
<dbReference type="GO" id="GO:0035613">
    <property type="term" value="F:RNA stem-loop binding"/>
    <property type="evidence" value="ECO:0007669"/>
    <property type="project" value="TreeGrafter"/>
</dbReference>
<dbReference type="InterPro" id="IPR001584">
    <property type="entry name" value="Integrase_cat-core"/>
</dbReference>
<dbReference type="InterPro" id="IPR043128">
    <property type="entry name" value="Rev_trsase/Diguanyl_cyclase"/>
</dbReference>
<gene>
    <name evidence="14" type="primary">pol</name>
</gene>
<dbReference type="Pfam" id="PF00078">
    <property type="entry name" value="RVT_1"/>
    <property type="match status" value="1"/>
</dbReference>
<dbReference type="Pfam" id="PF06817">
    <property type="entry name" value="RVT_thumb"/>
    <property type="match status" value="1"/>
</dbReference>
<organism evidence="14">
    <name type="scientific">Simian retrovirus SRV-2</name>
    <dbReference type="NCBI Taxonomy" id="39068"/>
    <lineage>
        <taxon>Viruses</taxon>
        <taxon>Riboviria</taxon>
        <taxon>Pararnavirae</taxon>
        <taxon>Artverviricota</taxon>
        <taxon>Revtraviricetes</taxon>
        <taxon>Ortervirales</taxon>
        <taxon>Retroviridae</taxon>
        <taxon>Orthoretrovirinae</taxon>
        <taxon>Betaretrovirus</taxon>
        <taxon>Betaretrovirus maspfimon</taxon>
        <taxon>Mason-Pfizer monkey virus</taxon>
    </lineage>
</organism>
<dbReference type="Gene3D" id="1.10.10.200">
    <property type="match status" value="1"/>
</dbReference>
<dbReference type="SUPFAM" id="SSF56672">
    <property type="entry name" value="DNA/RNA polymerases"/>
    <property type="match status" value="1"/>
</dbReference>
<dbReference type="SUPFAM" id="SSF53098">
    <property type="entry name" value="Ribonuclease H-like"/>
    <property type="match status" value="1"/>
</dbReference>
<evidence type="ECO:0000256" key="5">
    <source>
        <dbReference type="ARBA" id="ARBA00022759"/>
    </source>
</evidence>
<dbReference type="GO" id="GO:0004523">
    <property type="term" value="F:RNA-DNA hybrid ribonuclease activity"/>
    <property type="evidence" value="ECO:0007669"/>
    <property type="project" value="InterPro"/>
</dbReference>
<keyword evidence="3" id="KW-0540">Nuclease</keyword>
<evidence type="ECO:0000256" key="10">
    <source>
        <dbReference type="ARBA" id="ARBA00023172"/>
    </source>
</evidence>
<protein>
    <submittedName>
        <fullName evidence="14">Pol protein</fullName>
    </submittedName>
</protein>
<keyword evidence="2" id="KW-0548">Nucleotidyltransferase</keyword>
<keyword evidence="4" id="KW-0479">Metal-binding</keyword>
<dbReference type="InterPro" id="IPR003308">
    <property type="entry name" value="Integrase_Zn-bd_dom_N"/>
</dbReference>
<dbReference type="InterPro" id="IPR017856">
    <property type="entry name" value="Integrase-like_N"/>
</dbReference>
<dbReference type="GO" id="GO:0044826">
    <property type="term" value="P:viral genome integration into host DNA"/>
    <property type="evidence" value="ECO:0007669"/>
    <property type="project" value="UniProtKB-KW"/>
</dbReference>
<dbReference type="SUPFAM" id="SSF50122">
    <property type="entry name" value="DNA-binding domain of retroviral integrase"/>
    <property type="match status" value="1"/>
</dbReference>
<feature type="non-terminal residue" evidence="14">
    <location>
        <position position="1"/>
    </location>
</feature>
<accession>A0A7R6N3S6</accession>
<keyword evidence="6" id="KW-0378">Hydrolase</keyword>
<dbReference type="InterPro" id="IPR036862">
    <property type="entry name" value="Integrase_C_dom_sf_retrovir"/>
</dbReference>
<evidence type="ECO:0000256" key="13">
    <source>
        <dbReference type="ARBA" id="ARBA00023296"/>
    </source>
</evidence>
<dbReference type="InterPro" id="IPR043502">
    <property type="entry name" value="DNA/RNA_pol_sf"/>
</dbReference>
<dbReference type="PROSITE" id="PS50876">
    <property type="entry name" value="ZF_INTEGRASE"/>
    <property type="match status" value="1"/>
</dbReference>
<dbReference type="GO" id="GO:0003964">
    <property type="term" value="F:RNA-directed DNA polymerase activity"/>
    <property type="evidence" value="ECO:0007669"/>
    <property type="project" value="UniProtKB-KW"/>
</dbReference>
<evidence type="ECO:0000256" key="4">
    <source>
        <dbReference type="ARBA" id="ARBA00022723"/>
    </source>
</evidence>
<keyword evidence="5" id="KW-0255">Endonuclease</keyword>
<dbReference type="GO" id="GO:0046718">
    <property type="term" value="P:symbiont entry into host cell"/>
    <property type="evidence" value="ECO:0007669"/>
    <property type="project" value="UniProtKB-KW"/>
</dbReference>
<dbReference type="InterPro" id="IPR010661">
    <property type="entry name" value="RVT_thumb"/>
</dbReference>
<dbReference type="InterPro" id="IPR001037">
    <property type="entry name" value="Integrase_C_retrovir"/>
</dbReference>
<dbReference type="Gene3D" id="3.30.70.270">
    <property type="match status" value="2"/>
</dbReference>
<evidence type="ECO:0000256" key="6">
    <source>
        <dbReference type="ARBA" id="ARBA00022801"/>
    </source>
</evidence>
<dbReference type="GO" id="GO:0006310">
    <property type="term" value="P:DNA recombination"/>
    <property type="evidence" value="ECO:0007669"/>
    <property type="project" value="UniProtKB-KW"/>
</dbReference>
<keyword evidence="8" id="KW-0695">RNA-directed DNA polymerase</keyword>
<dbReference type="SUPFAM" id="SSF46919">
    <property type="entry name" value="N-terminal Zn binding domain of HIV integrase"/>
    <property type="match status" value="1"/>
</dbReference>
<dbReference type="Pfam" id="PF02022">
    <property type="entry name" value="Integrase_Zn"/>
    <property type="match status" value="1"/>
</dbReference>
<dbReference type="Pfam" id="PF00552">
    <property type="entry name" value="IN_DBD_C"/>
    <property type="match status" value="1"/>
</dbReference>
<dbReference type="GO" id="GO:0075713">
    <property type="term" value="P:establishment of integrated proviral latency"/>
    <property type="evidence" value="ECO:0007669"/>
    <property type="project" value="UniProtKB-KW"/>
</dbReference>
<keyword evidence="1" id="KW-0808">Transferase</keyword>
<dbReference type="PANTHER" id="PTHR41694">
    <property type="entry name" value="ENDOGENOUS RETROVIRUS GROUP K MEMBER POL PROTEIN"/>
    <property type="match status" value="1"/>
</dbReference>
<dbReference type="InterPro" id="IPR000477">
    <property type="entry name" value="RT_dom"/>
</dbReference>
<dbReference type="Gene3D" id="2.30.30.10">
    <property type="entry name" value="Integrase, C-terminal domain superfamily, retroviral"/>
    <property type="match status" value="1"/>
</dbReference>
<dbReference type="PROSITE" id="PS50994">
    <property type="entry name" value="INTEGRASE"/>
    <property type="match status" value="1"/>
</dbReference>
<dbReference type="Pfam" id="PF00075">
    <property type="entry name" value="RNase_H"/>
    <property type="match status" value="1"/>
</dbReference>
<evidence type="ECO:0000313" key="14">
    <source>
        <dbReference type="EMBL" id="AYN07288.1"/>
    </source>
</evidence>